<protein>
    <submittedName>
        <fullName evidence="1">Uncharacterized protein</fullName>
    </submittedName>
</protein>
<organism evidence="1 2">
    <name type="scientific">Triangularia verruculosa</name>
    <dbReference type="NCBI Taxonomy" id="2587418"/>
    <lineage>
        <taxon>Eukaryota</taxon>
        <taxon>Fungi</taxon>
        <taxon>Dikarya</taxon>
        <taxon>Ascomycota</taxon>
        <taxon>Pezizomycotina</taxon>
        <taxon>Sordariomycetes</taxon>
        <taxon>Sordariomycetidae</taxon>
        <taxon>Sordariales</taxon>
        <taxon>Podosporaceae</taxon>
        <taxon>Triangularia</taxon>
    </lineage>
</organism>
<keyword evidence="2" id="KW-1185">Reference proteome</keyword>
<sequence length="118" mass="14146">MILIFYAEVARNIRDQNCEVTALFFTSDWATLRYGLFRTLTYQIRRMQAAEPLEVILDGYYRRFRWYSGIPYWVDGNSKYEAHPNSYIRLLDQSGAWYWVDGDGQRVWDTIGLGFWHL</sequence>
<dbReference type="AlphaFoldDB" id="A0AAN6X985"/>
<reference evidence="1" key="1">
    <citation type="journal article" date="2023" name="Mol. Phylogenet. Evol.">
        <title>Genome-scale phylogeny and comparative genomics of the fungal order Sordariales.</title>
        <authorList>
            <person name="Hensen N."/>
            <person name="Bonometti L."/>
            <person name="Westerberg I."/>
            <person name="Brannstrom I.O."/>
            <person name="Guillou S."/>
            <person name="Cros-Aarteil S."/>
            <person name="Calhoun S."/>
            <person name="Haridas S."/>
            <person name="Kuo A."/>
            <person name="Mondo S."/>
            <person name="Pangilinan J."/>
            <person name="Riley R."/>
            <person name="LaButti K."/>
            <person name="Andreopoulos B."/>
            <person name="Lipzen A."/>
            <person name="Chen C."/>
            <person name="Yan M."/>
            <person name="Daum C."/>
            <person name="Ng V."/>
            <person name="Clum A."/>
            <person name="Steindorff A."/>
            <person name="Ohm R.A."/>
            <person name="Martin F."/>
            <person name="Silar P."/>
            <person name="Natvig D.O."/>
            <person name="Lalanne C."/>
            <person name="Gautier V."/>
            <person name="Ament-Velasquez S.L."/>
            <person name="Kruys A."/>
            <person name="Hutchinson M.I."/>
            <person name="Powell A.J."/>
            <person name="Barry K."/>
            <person name="Miller A.N."/>
            <person name="Grigoriev I.V."/>
            <person name="Debuchy R."/>
            <person name="Gladieux P."/>
            <person name="Hiltunen Thoren M."/>
            <person name="Johannesson H."/>
        </authorList>
    </citation>
    <scope>NUCLEOTIDE SEQUENCE</scope>
    <source>
        <strain evidence="1">CBS 315.58</strain>
    </source>
</reference>
<name>A0AAN6X985_9PEZI</name>
<reference evidence="1" key="2">
    <citation type="submission" date="2023-05" db="EMBL/GenBank/DDBJ databases">
        <authorList>
            <consortium name="Lawrence Berkeley National Laboratory"/>
            <person name="Steindorff A."/>
            <person name="Hensen N."/>
            <person name="Bonometti L."/>
            <person name="Westerberg I."/>
            <person name="Brannstrom I.O."/>
            <person name="Guillou S."/>
            <person name="Cros-Aarteil S."/>
            <person name="Calhoun S."/>
            <person name="Haridas S."/>
            <person name="Kuo A."/>
            <person name="Mondo S."/>
            <person name="Pangilinan J."/>
            <person name="Riley R."/>
            <person name="Labutti K."/>
            <person name="Andreopoulos B."/>
            <person name="Lipzen A."/>
            <person name="Chen C."/>
            <person name="Yanf M."/>
            <person name="Daum C."/>
            <person name="Ng V."/>
            <person name="Clum A."/>
            <person name="Ohm R."/>
            <person name="Martin F."/>
            <person name="Silar P."/>
            <person name="Natvig D."/>
            <person name="Lalanne C."/>
            <person name="Gautier V."/>
            <person name="Ament-Velasquez S.L."/>
            <person name="Kruys A."/>
            <person name="Hutchinson M.I."/>
            <person name="Powell A.J."/>
            <person name="Barry K."/>
            <person name="Miller A.N."/>
            <person name="Grigoriev I.V."/>
            <person name="Debuchy R."/>
            <person name="Gladieux P."/>
            <person name="Thoren M.H."/>
            <person name="Johannesson H."/>
        </authorList>
    </citation>
    <scope>NUCLEOTIDE SEQUENCE</scope>
    <source>
        <strain evidence="1">CBS 315.58</strain>
    </source>
</reference>
<dbReference type="Proteomes" id="UP001303160">
    <property type="component" value="Unassembled WGS sequence"/>
</dbReference>
<evidence type="ECO:0000313" key="1">
    <source>
        <dbReference type="EMBL" id="KAK4196458.1"/>
    </source>
</evidence>
<proteinExistence type="predicted"/>
<dbReference type="EMBL" id="MU863984">
    <property type="protein sequence ID" value="KAK4196458.1"/>
    <property type="molecule type" value="Genomic_DNA"/>
</dbReference>
<accession>A0AAN6X985</accession>
<comment type="caution">
    <text evidence="1">The sequence shown here is derived from an EMBL/GenBank/DDBJ whole genome shotgun (WGS) entry which is preliminary data.</text>
</comment>
<evidence type="ECO:0000313" key="2">
    <source>
        <dbReference type="Proteomes" id="UP001303160"/>
    </source>
</evidence>
<gene>
    <name evidence="1" type="ORF">QBC40DRAFT_183440</name>
</gene>